<proteinExistence type="predicted"/>
<dbReference type="EMBL" id="BMRG01000003">
    <property type="protein sequence ID" value="GGP46959.1"/>
    <property type="molecule type" value="Genomic_DNA"/>
</dbReference>
<dbReference type="Pfam" id="PF04149">
    <property type="entry name" value="DUF397"/>
    <property type="match status" value="1"/>
</dbReference>
<reference evidence="2" key="2">
    <citation type="submission" date="2020-09" db="EMBL/GenBank/DDBJ databases">
        <authorList>
            <person name="Sun Q."/>
            <person name="Ohkuma M."/>
        </authorList>
    </citation>
    <scope>NUCLEOTIDE SEQUENCE</scope>
    <source>
        <strain evidence="2">JCM 3313</strain>
    </source>
</reference>
<sequence length="64" mass="6876">MSPRDTGWFKSVRSSANGPACVEVRITGVVAVRDSKNATGSISEYAPAAWRAFLEAVKSGRFDN</sequence>
<dbReference type="Proteomes" id="UP000639606">
    <property type="component" value="Unassembled WGS sequence"/>
</dbReference>
<evidence type="ECO:0000259" key="1">
    <source>
        <dbReference type="Pfam" id="PF04149"/>
    </source>
</evidence>
<reference evidence="2" key="1">
    <citation type="journal article" date="2014" name="Int. J. Syst. Evol. Microbiol.">
        <title>Complete genome sequence of Corynebacterium casei LMG S-19264T (=DSM 44701T), isolated from a smear-ripened cheese.</title>
        <authorList>
            <consortium name="US DOE Joint Genome Institute (JGI-PGF)"/>
            <person name="Walter F."/>
            <person name="Albersmeier A."/>
            <person name="Kalinowski J."/>
            <person name="Ruckert C."/>
        </authorList>
    </citation>
    <scope>NUCLEOTIDE SEQUENCE</scope>
    <source>
        <strain evidence="2">JCM 3313</strain>
    </source>
</reference>
<dbReference type="InterPro" id="IPR007278">
    <property type="entry name" value="DUF397"/>
</dbReference>
<keyword evidence="3" id="KW-1185">Reference proteome</keyword>
<feature type="domain" description="DUF397" evidence="1">
    <location>
        <begin position="7"/>
        <end position="58"/>
    </location>
</feature>
<name>A0A918EDC8_9PSEU</name>
<organism evidence="2 3">
    <name type="scientific">Saccharothrix coeruleofusca</name>
    <dbReference type="NCBI Taxonomy" id="33919"/>
    <lineage>
        <taxon>Bacteria</taxon>
        <taxon>Bacillati</taxon>
        <taxon>Actinomycetota</taxon>
        <taxon>Actinomycetes</taxon>
        <taxon>Pseudonocardiales</taxon>
        <taxon>Pseudonocardiaceae</taxon>
        <taxon>Saccharothrix</taxon>
    </lineage>
</organism>
<gene>
    <name evidence="2" type="ORF">GCM10010185_18400</name>
</gene>
<evidence type="ECO:0000313" key="3">
    <source>
        <dbReference type="Proteomes" id="UP000639606"/>
    </source>
</evidence>
<comment type="caution">
    <text evidence="2">The sequence shown here is derived from an EMBL/GenBank/DDBJ whole genome shotgun (WGS) entry which is preliminary data.</text>
</comment>
<accession>A0A918EDC8</accession>
<dbReference type="AlphaFoldDB" id="A0A918EDC8"/>
<protein>
    <recommendedName>
        <fullName evidence="1">DUF397 domain-containing protein</fullName>
    </recommendedName>
</protein>
<evidence type="ECO:0000313" key="2">
    <source>
        <dbReference type="EMBL" id="GGP46959.1"/>
    </source>
</evidence>
<dbReference type="RefSeq" id="WP_189222769.1">
    <property type="nucleotide sequence ID" value="NZ_BMRG01000003.1"/>
</dbReference>